<sequence>MPPIAASNRLGSSLSPYLLQHKDNPVHWQPWDEEALALARNKDVPILLSIGYASCHWCHVMEKESFADAEVAALMNENFVCVKVDREERPDLDKTYQMAYFLLSRQAGGWPLTAFLAPGDLVPFHAGTYYPPQPRGSMPSLSDILRRVMVVWQNGREQIEEQNGHVGERIARLDEAPGKEGCDAAAAGEQCRRQLLQRFDQDNGGLDRAPKFPQLPSLHYALAHADADDGRLRAPMGLTLDVMAQRGLRDHVGGGFFRYCVDPTWDIPHFEKMLTDNAMLAELYARAGAIYGNENYLEVAADVLAWLRTEMEIEPGGYASALDADSEGEEGRYYVWERAELERELDAAGLAALDAHANAAEPANFAGGMLHLRMKRAPAYEGRPPELAAALARLRALRAERPAPAADGKMLAGHCALAAQAFAVAGRIMDDGGLRAAARQADEFIARRLHADGRLMLYRTEAGLAAQGAFLDDWAYWLQARVTMLQEDPSVARIKEVEAMIEAIGALFDDGGGGLLFAPKDAPQALRRTRSCDDGSQPSGNGVVAQALVNFAHLSAQPQHLDRAEAIVKAFGVHLREGPSHCPTLLRAAELLESPPPMAIFPAGAEAAAWIKALLPAYARGALLVVAGPDAAPAVAKPAAAAGGYQAYPCSGMKCGEPLSDLEQLKSRLGAA</sequence>
<evidence type="ECO:0000259" key="1">
    <source>
        <dbReference type="Pfam" id="PF03190"/>
    </source>
</evidence>
<dbReference type="PANTHER" id="PTHR42899">
    <property type="entry name" value="SPERMATOGENESIS-ASSOCIATED PROTEIN 20"/>
    <property type="match status" value="1"/>
</dbReference>
<dbReference type="SUPFAM" id="SSF48208">
    <property type="entry name" value="Six-hairpin glycosidases"/>
    <property type="match status" value="1"/>
</dbReference>
<dbReference type="SUPFAM" id="SSF52833">
    <property type="entry name" value="Thioredoxin-like"/>
    <property type="match status" value="1"/>
</dbReference>
<feature type="domain" description="Spermatogenesis-associated protein 20-like TRX" evidence="1">
    <location>
        <begin position="8"/>
        <end position="169"/>
    </location>
</feature>
<dbReference type="InterPro" id="IPR036249">
    <property type="entry name" value="Thioredoxin-like_sf"/>
</dbReference>
<accession>A0A930XWL1</accession>
<dbReference type="InterPro" id="IPR024705">
    <property type="entry name" value="Ssp411"/>
</dbReference>
<dbReference type="EMBL" id="JADHEI010000033">
    <property type="protein sequence ID" value="MBF2735202.1"/>
    <property type="molecule type" value="Genomic_DNA"/>
</dbReference>
<dbReference type="GO" id="GO:0005975">
    <property type="term" value="P:carbohydrate metabolic process"/>
    <property type="evidence" value="ECO:0007669"/>
    <property type="project" value="InterPro"/>
</dbReference>
<dbReference type="CDD" id="cd02955">
    <property type="entry name" value="SSP411"/>
    <property type="match status" value="1"/>
</dbReference>
<dbReference type="PIRSF" id="PIRSF006402">
    <property type="entry name" value="UCP006402_thioredoxin"/>
    <property type="match status" value="1"/>
</dbReference>
<dbReference type="InterPro" id="IPR004879">
    <property type="entry name" value="Ssp411-like_TRX"/>
</dbReference>
<proteinExistence type="predicted"/>
<protein>
    <submittedName>
        <fullName evidence="2">Thioredoxin domain-containing protein</fullName>
    </submittedName>
</protein>
<organism evidence="2 3">
    <name type="scientific">Candidatus Amphirhobacter heronislandensis</name>
    <dbReference type="NCBI Taxonomy" id="1732024"/>
    <lineage>
        <taxon>Bacteria</taxon>
        <taxon>Pseudomonadati</taxon>
        <taxon>Pseudomonadota</taxon>
        <taxon>Gammaproteobacteria</taxon>
        <taxon>Candidatus Tethybacterales</taxon>
        <taxon>Candidatus Tethybacteraceae</taxon>
        <taxon>Candidatus Amphirhobacter</taxon>
    </lineage>
</organism>
<dbReference type="PANTHER" id="PTHR42899:SF1">
    <property type="entry name" value="SPERMATOGENESIS-ASSOCIATED PROTEIN 20"/>
    <property type="match status" value="1"/>
</dbReference>
<keyword evidence="3" id="KW-1185">Reference proteome</keyword>
<reference evidence="2" key="1">
    <citation type="submission" date="2020-10" db="EMBL/GenBank/DDBJ databases">
        <title>An improved Amphimedon queenslandica hologenome assembly reveals how three proteobacterial symbionts can extend the metabolic phenotypic of their marine sponge host.</title>
        <authorList>
            <person name="Degnan B."/>
            <person name="Degnan S."/>
            <person name="Xiang X."/>
        </authorList>
    </citation>
    <scope>NUCLEOTIDE SEQUENCE</scope>
    <source>
        <strain evidence="2">AqS2</strain>
    </source>
</reference>
<name>A0A930XWL1_9GAMM</name>
<evidence type="ECO:0000313" key="3">
    <source>
        <dbReference type="Proteomes" id="UP000604381"/>
    </source>
</evidence>
<dbReference type="AlphaFoldDB" id="A0A930XWL1"/>
<evidence type="ECO:0000313" key="2">
    <source>
        <dbReference type="EMBL" id="MBF2735202.1"/>
    </source>
</evidence>
<dbReference type="Pfam" id="PF03190">
    <property type="entry name" value="Thioredox_DsbH"/>
    <property type="match status" value="1"/>
</dbReference>
<comment type="caution">
    <text evidence="2">The sequence shown here is derived from an EMBL/GenBank/DDBJ whole genome shotgun (WGS) entry which is preliminary data.</text>
</comment>
<dbReference type="Proteomes" id="UP000604381">
    <property type="component" value="Unassembled WGS sequence"/>
</dbReference>
<dbReference type="InterPro" id="IPR008928">
    <property type="entry name" value="6-hairpin_glycosidase_sf"/>
</dbReference>
<dbReference type="Gene3D" id="3.40.30.10">
    <property type="entry name" value="Glutaredoxin"/>
    <property type="match status" value="1"/>
</dbReference>
<gene>
    <name evidence="2" type="ORF">ISN26_03820</name>
</gene>